<dbReference type="GO" id="GO:0005524">
    <property type="term" value="F:ATP binding"/>
    <property type="evidence" value="ECO:0007669"/>
    <property type="project" value="InterPro"/>
</dbReference>
<organism evidence="6 7">
    <name type="scientific">Ladona fulva</name>
    <name type="common">Scarce chaser dragonfly</name>
    <name type="synonym">Libellula fulva</name>
    <dbReference type="NCBI Taxonomy" id="123851"/>
    <lineage>
        <taxon>Eukaryota</taxon>
        <taxon>Metazoa</taxon>
        <taxon>Ecdysozoa</taxon>
        <taxon>Arthropoda</taxon>
        <taxon>Hexapoda</taxon>
        <taxon>Insecta</taxon>
        <taxon>Pterygota</taxon>
        <taxon>Palaeoptera</taxon>
        <taxon>Odonata</taxon>
        <taxon>Epiprocta</taxon>
        <taxon>Anisoptera</taxon>
        <taxon>Libelluloidea</taxon>
        <taxon>Libellulidae</taxon>
        <taxon>Ladona</taxon>
    </lineage>
</organism>
<dbReference type="GO" id="GO:0004672">
    <property type="term" value="F:protein kinase activity"/>
    <property type="evidence" value="ECO:0007669"/>
    <property type="project" value="InterPro"/>
</dbReference>
<dbReference type="GO" id="GO:0032991">
    <property type="term" value="C:protein-containing complex"/>
    <property type="evidence" value="ECO:0007669"/>
    <property type="project" value="UniProtKB-ARBA"/>
</dbReference>
<evidence type="ECO:0000313" key="6">
    <source>
        <dbReference type="EMBL" id="KAG8222600.1"/>
    </source>
</evidence>
<dbReference type="Proteomes" id="UP000792457">
    <property type="component" value="Unassembled WGS sequence"/>
</dbReference>
<accession>A0A8K0JVE3</accession>
<feature type="domain" description="Protein kinase" evidence="5">
    <location>
        <begin position="1"/>
        <end position="166"/>
    </location>
</feature>
<dbReference type="SUPFAM" id="SSF56112">
    <property type="entry name" value="Protein kinase-like (PK-like)"/>
    <property type="match status" value="1"/>
</dbReference>
<protein>
    <recommendedName>
        <fullName evidence="5">Protein kinase domain-containing protein</fullName>
    </recommendedName>
</protein>
<gene>
    <name evidence="6" type="ORF">J437_LFUL002593</name>
</gene>
<keyword evidence="7" id="KW-1185">Reference proteome</keyword>
<keyword evidence="2" id="KW-0158">Chromosome</keyword>
<dbReference type="OrthoDB" id="248495at2759"/>
<keyword evidence="3" id="KW-0995">Kinetochore</keyword>
<evidence type="ECO:0000256" key="4">
    <source>
        <dbReference type="ARBA" id="ARBA00023328"/>
    </source>
</evidence>
<evidence type="ECO:0000256" key="3">
    <source>
        <dbReference type="ARBA" id="ARBA00022838"/>
    </source>
</evidence>
<keyword evidence="4" id="KW-0137">Centromere</keyword>
<dbReference type="InterPro" id="IPR011009">
    <property type="entry name" value="Kinase-like_dom_sf"/>
</dbReference>
<comment type="caution">
    <text evidence="6">The sequence shown here is derived from an EMBL/GenBank/DDBJ whole genome shotgun (WGS) entry which is preliminary data.</text>
</comment>
<proteinExistence type="predicted"/>
<dbReference type="AlphaFoldDB" id="A0A8K0JVE3"/>
<dbReference type="PROSITE" id="PS50011">
    <property type="entry name" value="PROTEIN_KINASE_DOM"/>
    <property type="match status" value="1"/>
</dbReference>
<name>A0A8K0JVE3_LADFU</name>
<dbReference type="Gene3D" id="1.10.510.10">
    <property type="entry name" value="Transferase(Phosphotransferase) domain 1"/>
    <property type="match status" value="1"/>
</dbReference>
<evidence type="ECO:0000259" key="5">
    <source>
        <dbReference type="PROSITE" id="PS50011"/>
    </source>
</evidence>
<comment type="subcellular location">
    <subcellularLocation>
        <location evidence="1">Chromosome</location>
        <location evidence="1">Centromere</location>
        <location evidence="1">Kinetochore</location>
    </subcellularLocation>
</comment>
<dbReference type="EMBL" id="KZ308138">
    <property type="protein sequence ID" value="KAG8222600.1"/>
    <property type="molecule type" value="Genomic_DNA"/>
</dbReference>
<dbReference type="GO" id="GO:0051754">
    <property type="term" value="P:meiotic sister chromatid cohesion, centromeric"/>
    <property type="evidence" value="ECO:0007669"/>
    <property type="project" value="TreeGrafter"/>
</dbReference>
<dbReference type="GO" id="GO:0005634">
    <property type="term" value="C:nucleus"/>
    <property type="evidence" value="ECO:0007669"/>
    <property type="project" value="TreeGrafter"/>
</dbReference>
<dbReference type="PANTHER" id="PTHR14030">
    <property type="entry name" value="MITOTIC CHECKPOINT SERINE/THREONINE-PROTEIN KINASE BUB1"/>
    <property type="match status" value="1"/>
</dbReference>
<dbReference type="GO" id="GO:0000776">
    <property type="term" value="C:kinetochore"/>
    <property type="evidence" value="ECO:0007669"/>
    <property type="project" value="UniProtKB-KW"/>
</dbReference>
<dbReference type="InterPro" id="IPR000719">
    <property type="entry name" value="Prot_kinase_dom"/>
</dbReference>
<reference evidence="6" key="1">
    <citation type="submission" date="2013-04" db="EMBL/GenBank/DDBJ databases">
        <authorList>
            <person name="Qu J."/>
            <person name="Murali S.C."/>
            <person name="Bandaranaike D."/>
            <person name="Bellair M."/>
            <person name="Blankenburg K."/>
            <person name="Chao H."/>
            <person name="Dinh H."/>
            <person name="Doddapaneni H."/>
            <person name="Downs B."/>
            <person name="Dugan-Rocha S."/>
            <person name="Elkadiri S."/>
            <person name="Gnanaolivu R.D."/>
            <person name="Hernandez B."/>
            <person name="Javaid M."/>
            <person name="Jayaseelan J.C."/>
            <person name="Lee S."/>
            <person name="Li M."/>
            <person name="Ming W."/>
            <person name="Munidasa M."/>
            <person name="Muniz J."/>
            <person name="Nguyen L."/>
            <person name="Ongeri F."/>
            <person name="Osuji N."/>
            <person name="Pu L.-L."/>
            <person name="Puazo M."/>
            <person name="Qu C."/>
            <person name="Quiroz J."/>
            <person name="Raj R."/>
            <person name="Weissenberger G."/>
            <person name="Xin Y."/>
            <person name="Zou X."/>
            <person name="Han Y."/>
            <person name="Richards S."/>
            <person name="Worley K."/>
            <person name="Muzny D."/>
            <person name="Gibbs R."/>
        </authorList>
    </citation>
    <scope>NUCLEOTIDE SEQUENCE</scope>
    <source>
        <strain evidence="6">Sampled in the wild</strain>
    </source>
</reference>
<evidence type="ECO:0000256" key="1">
    <source>
        <dbReference type="ARBA" id="ARBA00004629"/>
    </source>
</evidence>
<reference evidence="6" key="2">
    <citation type="submission" date="2017-10" db="EMBL/GenBank/DDBJ databases">
        <title>Ladona fulva Genome sequencing and assembly.</title>
        <authorList>
            <person name="Murali S."/>
            <person name="Richards S."/>
            <person name="Bandaranaike D."/>
            <person name="Bellair M."/>
            <person name="Blankenburg K."/>
            <person name="Chao H."/>
            <person name="Dinh H."/>
            <person name="Doddapaneni H."/>
            <person name="Dugan-Rocha S."/>
            <person name="Elkadiri S."/>
            <person name="Gnanaolivu R."/>
            <person name="Hernandez B."/>
            <person name="Skinner E."/>
            <person name="Javaid M."/>
            <person name="Lee S."/>
            <person name="Li M."/>
            <person name="Ming W."/>
            <person name="Munidasa M."/>
            <person name="Muniz J."/>
            <person name="Nguyen L."/>
            <person name="Hughes D."/>
            <person name="Osuji N."/>
            <person name="Pu L.-L."/>
            <person name="Puazo M."/>
            <person name="Qu C."/>
            <person name="Quiroz J."/>
            <person name="Raj R."/>
            <person name="Weissenberger G."/>
            <person name="Xin Y."/>
            <person name="Zou X."/>
            <person name="Han Y."/>
            <person name="Worley K."/>
            <person name="Muzny D."/>
            <person name="Gibbs R."/>
        </authorList>
    </citation>
    <scope>NUCLEOTIDE SEQUENCE</scope>
    <source>
        <strain evidence="6">Sampled in the wild</strain>
    </source>
</reference>
<dbReference type="PANTHER" id="PTHR14030:SF4">
    <property type="entry name" value="BUB1 KINASE, ISOFORM A-RELATED"/>
    <property type="match status" value="1"/>
</dbReference>
<dbReference type="GO" id="GO:0007094">
    <property type="term" value="P:mitotic spindle assembly checkpoint signaling"/>
    <property type="evidence" value="ECO:0007669"/>
    <property type="project" value="InterPro"/>
</dbReference>
<sequence length="204" mass="23931">MVLYFTIDILNTVKHLHNIDIIHGAIKPENLLLRNFPNVSRGWTVDYFAYELPTLQLTNLAKSIDLTFFPKNARFICSKSTDRYQCIEMQNGLPWSFHADLYGIAFTIHCMIFGEYMDLNCRNGTWDIIRKIPRHFNAEIWNSVFHSLINVSSEKFPDLYQMQSFLQEALLTVKFEEFKLAVSNMKLLIEEDIIKKKPWLMGIS</sequence>
<evidence type="ECO:0000313" key="7">
    <source>
        <dbReference type="Proteomes" id="UP000792457"/>
    </source>
</evidence>
<evidence type="ECO:0000256" key="2">
    <source>
        <dbReference type="ARBA" id="ARBA00022454"/>
    </source>
</evidence>
<dbReference type="InterPro" id="IPR015661">
    <property type="entry name" value="Bub1/Mad3"/>
</dbReference>